<dbReference type="NCBIfam" id="TIGR03860">
    <property type="entry name" value="FMN_nitrolo"/>
    <property type="match status" value="1"/>
</dbReference>
<evidence type="ECO:0000313" key="8">
    <source>
        <dbReference type="Proteomes" id="UP000094112"/>
    </source>
</evidence>
<dbReference type="OrthoDB" id="5561043at2759"/>
<sequence>MPKKLIINAFDMGCSGLQAPGLWKHPDDKSADFDTLEYWINLAKLLERGKFNALFLADVLGGYDVYNGPSNIAPAARAGSQWPVLEPSAVVPLMASVTKNLSFGVTFSTISEAPYHFARRLATLDHLTQGRVGWNIVTSYLDSAARNLLQGEVLPPREKRYERAEEYLQVVEELLLSSWRDGTVLKDLGKGVFSDPDGIREINFHGEYFSVPGPSITHPSPQRLPVLLQAGTSSQGKDFAAKHAELVFITNFTPESLAENIKDIKNLSTNVYHREPDAIKFLQLITTVIGETHEEAESKFLEFQKFGDLEGAQALFSGWTGIDIGQFAPDDELRDVGSNAVKGFVSNWTKLSPGEDENLKKTREYVAKQITVGGLGPVFYGTADEVADTIEKWVEVSGVDGFNFTYAITPGTFEEVVDELIPVLRKRGLVWDDYPEKENGEVLTFRENVFGVDDVHNPHDPKFVRPSHPAFEKRWRSGISKEEFELQKNTSAKKRKL</sequence>
<dbReference type="PANTHER" id="PTHR30011">
    <property type="entry name" value="ALKANESULFONATE MONOOXYGENASE-RELATED"/>
    <property type="match status" value="1"/>
</dbReference>
<dbReference type="STRING" id="683960.A0A1E3NX34"/>
<dbReference type="EMBL" id="KV454213">
    <property type="protein sequence ID" value="ODQ57530.1"/>
    <property type="molecule type" value="Genomic_DNA"/>
</dbReference>
<dbReference type="InterPro" id="IPR051260">
    <property type="entry name" value="Diverse_substr_monoxygenases"/>
</dbReference>
<dbReference type="PIRSF" id="PIRSF000337">
    <property type="entry name" value="NTA_MOA"/>
    <property type="match status" value="1"/>
</dbReference>
<keyword evidence="3" id="KW-0560">Oxidoreductase</keyword>
<dbReference type="InterPro" id="IPR036661">
    <property type="entry name" value="Luciferase-like_sf"/>
</dbReference>
<keyword evidence="2" id="KW-0288">FMN</keyword>
<dbReference type="Pfam" id="PF00296">
    <property type="entry name" value="Bac_luciferase"/>
    <property type="match status" value="1"/>
</dbReference>
<evidence type="ECO:0000259" key="6">
    <source>
        <dbReference type="Pfam" id="PF00296"/>
    </source>
</evidence>
<dbReference type="Proteomes" id="UP000094112">
    <property type="component" value="Unassembled WGS sequence"/>
</dbReference>
<evidence type="ECO:0000256" key="2">
    <source>
        <dbReference type="ARBA" id="ARBA00022643"/>
    </source>
</evidence>
<gene>
    <name evidence="7" type="ORF">WICANDRAFT_64879</name>
</gene>
<dbReference type="GeneID" id="30201069"/>
<accession>A0A1E3NX34</accession>
<evidence type="ECO:0000256" key="5">
    <source>
        <dbReference type="ARBA" id="ARBA00033748"/>
    </source>
</evidence>
<evidence type="ECO:0000256" key="4">
    <source>
        <dbReference type="ARBA" id="ARBA00023033"/>
    </source>
</evidence>
<dbReference type="InterPro" id="IPR011251">
    <property type="entry name" value="Luciferase-like_dom"/>
</dbReference>
<keyword evidence="1" id="KW-0285">Flavoprotein</keyword>
<reference evidence="7 8" key="1">
    <citation type="journal article" date="2016" name="Proc. Natl. Acad. Sci. U.S.A.">
        <title>Comparative genomics of biotechnologically important yeasts.</title>
        <authorList>
            <person name="Riley R."/>
            <person name="Haridas S."/>
            <person name="Wolfe K.H."/>
            <person name="Lopes M.R."/>
            <person name="Hittinger C.T."/>
            <person name="Goeker M."/>
            <person name="Salamov A.A."/>
            <person name="Wisecaver J.H."/>
            <person name="Long T.M."/>
            <person name="Calvey C.H."/>
            <person name="Aerts A.L."/>
            <person name="Barry K.W."/>
            <person name="Choi C."/>
            <person name="Clum A."/>
            <person name="Coughlan A.Y."/>
            <person name="Deshpande S."/>
            <person name="Douglass A.P."/>
            <person name="Hanson S.J."/>
            <person name="Klenk H.-P."/>
            <person name="LaButti K.M."/>
            <person name="Lapidus A."/>
            <person name="Lindquist E.A."/>
            <person name="Lipzen A.M."/>
            <person name="Meier-Kolthoff J.P."/>
            <person name="Ohm R.A."/>
            <person name="Otillar R.P."/>
            <person name="Pangilinan J.L."/>
            <person name="Peng Y."/>
            <person name="Rokas A."/>
            <person name="Rosa C.A."/>
            <person name="Scheuner C."/>
            <person name="Sibirny A.A."/>
            <person name="Slot J.C."/>
            <person name="Stielow J.B."/>
            <person name="Sun H."/>
            <person name="Kurtzman C.P."/>
            <person name="Blackwell M."/>
            <person name="Grigoriev I.V."/>
            <person name="Jeffries T.W."/>
        </authorList>
    </citation>
    <scope>NUCLEOTIDE SEQUENCE [LARGE SCALE GENOMIC DNA]</scope>
    <source>
        <strain evidence="8">ATCC 58044 / CBS 1984 / NCYC 433 / NRRL Y-366-8</strain>
    </source>
</reference>
<dbReference type="SUPFAM" id="SSF51679">
    <property type="entry name" value="Bacterial luciferase-like"/>
    <property type="match status" value="1"/>
</dbReference>
<dbReference type="InterPro" id="IPR016215">
    <property type="entry name" value="NTA_MOA"/>
</dbReference>
<dbReference type="GO" id="GO:0004497">
    <property type="term" value="F:monooxygenase activity"/>
    <property type="evidence" value="ECO:0007669"/>
    <property type="project" value="UniProtKB-KW"/>
</dbReference>
<evidence type="ECO:0000313" key="7">
    <source>
        <dbReference type="EMBL" id="ODQ57530.1"/>
    </source>
</evidence>
<keyword evidence="4" id="KW-0503">Monooxygenase</keyword>
<dbReference type="PANTHER" id="PTHR30011:SF16">
    <property type="entry name" value="C2H2 FINGER DOMAIN TRANSCRIPTION FACTOR (EUROFUNG)-RELATED"/>
    <property type="match status" value="1"/>
</dbReference>
<dbReference type="AlphaFoldDB" id="A0A1E3NX34"/>
<proteinExistence type="inferred from homology"/>
<dbReference type="GO" id="GO:0016705">
    <property type="term" value="F:oxidoreductase activity, acting on paired donors, with incorporation or reduction of molecular oxygen"/>
    <property type="evidence" value="ECO:0007669"/>
    <property type="project" value="InterPro"/>
</dbReference>
<evidence type="ECO:0000256" key="3">
    <source>
        <dbReference type="ARBA" id="ARBA00023002"/>
    </source>
</evidence>
<dbReference type="RefSeq" id="XP_019036737.1">
    <property type="nucleotide sequence ID" value="XM_019183823.1"/>
</dbReference>
<organism evidence="7 8">
    <name type="scientific">Wickerhamomyces anomalus (strain ATCC 58044 / CBS 1984 / NCYC 433 / NRRL Y-366-8)</name>
    <name type="common">Yeast</name>
    <name type="synonym">Hansenula anomala</name>
    <dbReference type="NCBI Taxonomy" id="683960"/>
    <lineage>
        <taxon>Eukaryota</taxon>
        <taxon>Fungi</taxon>
        <taxon>Dikarya</taxon>
        <taxon>Ascomycota</taxon>
        <taxon>Saccharomycotina</taxon>
        <taxon>Saccharomycetes</taxon>
        <taxon>Phaffomycetales</taxon>
        <taxon>Wickerhamomycetaceae</taxon>
        <taxon>Wickerhamomyces</taxon>
    </lineage>
</organism>
<keyword evidence="8" id="KW-1185">Reference proteome</keyword>
<feature type="domain" description="Luciferase-like" evidence="6">
    <location>
        <begin position="28"/>
        <end position="395"/>
    </location>
</feature>
<dbReference type="Gene3D" id="3.20.20.30">
    <property type="entry name" value="Luciferase-like domain"/>
    <property type="match status" value="1"/>
</dbReference>
<comment type="similarity">
    <text evidence="5">Belongs to the NtaA/SnaA/DszA monooxygenase family.</text>
</comment>
<protein>
    <recommendedName>
        <fullName evidence="6">Luciferase-like domain-containing protein</fullName>
    </recommendedName>
</protein>
<evidence type="ECO:0000256" key="1">
    <source>
        <dbReference type="ARBA" id="ARBA00022630"/>
    </source>
</evidence>
<name>A0A1E3NX34_WICAA</name>